<gene>
    <name evidence="1" type="ORF">GCM10011519_18400</name>
</gene>
<protein>
    <submittedName>
        <fullName evidence="1">Uncharacterized protein</fullName>
    </submittedName>
</protein>
<dbReference type="Proteomes" id="UP000649179">
    <property type="component" value="Unassembled WGS sequence"/>
</dbReference>
<organism evidence="1 2">
    <name type="scientific">Marmoricola endophyticus</name>
    <dbReference type="NCBI Taxonomy" id="2040280"/>
    <lineage>
        <taxon>Bacteria</taxon>
        <taxon>Bacillati</taxon>
        <taxon>Actinomycetota</taxon>
        <taxon>Actinomycetes</taxon>
        <taxon>Propionibacteriales</taxon>
        <taxon>Nocardioidaceae</taxon>
        <taxon>Marmoricola</taxon>
    </lineage>
</organism>
<dbReference type="RefSeq" id="WP_188779503.1">
    <property type="nucleotide sequence ID" value="NZ_BMKQ01000001.1"/>
</dbReference>
<reference evidence="1" key="2">
    <citation type="submission" date="2020-09" db="EMBL/GenBank/DDBJ databases">
        <authorList>
            <person name="Sun Q."/>
            <person name="Zhou Y."/>
        </authorList>
    </citation>
    <scope>NUCLEOTIDE SEQUENCE</scope>
    <source>
        <strain evidence="1">CGMCC 1.16067</strain>
    </source>
</reference>
<proteinExistence type="predicted"/>
<keyword evidence="2" id="KW-1185">Reference proteome</keyword>
<dbReference type="AlphaFoldDB" id="A0A917BGY0"/>
<evidence type="ECO:0000313" key="2">
    <source>
        <dbReference type="Proteomes" id="UP000649179"/>
    </source>
</evidence>
<evidence type="ECO:0000313" key="1">
    <source>
        <dbReference type="EMBL" id="GGF44885.1"/>
    </source>
</evidence>
<sequence length="134" mass="15443">MVNRIDAFVVEHMSYLWDGGFQLVRSEVTDHNGGDGALVVEGGDLRIRIVQDRSQLLLDLQRRADGGDEWFPIDLVRRLYTGERERSAVLDDGYAALLGEVLPDLQRRFAADRWPQTRERLKILKRLRSTEMFG</sequence>
<accession>A0A917BGY0</accession>
<dbReference type="EMBL" id="BMKQ01000001">
    <property type="protein sequence ID" value="GGF44885.1"/>
    <property type="molecule type" value="Genomic_DNA"/>
</dbReference>
<name>A0A917BGY0_9ACTN</name>
<comment type="caution">
    <text evidence="1">The sequence shown here is derived from an EMBL/GenBank/DDBJ whole genome shotgun (WGS) entry which is preliminary data.</text>
</comment>
<reference evidence="1" key="1">
    <citation type="journal article" date="2014" name="Int. J. Syst. Evol. Microbiol.">
        <title>Complete genome sequence of Corynebacterium casei LMG S-19264T (=DSM 44701T), isolated from a smear-ripened cheese.</title>
        <authorList>
            <consortium name="US DOE Joint Genome Institute (JGI-PGF)"/>
            <person name="Walter F."/>
            <person name="Albersmeier A."/>
            <person name="Kalinowski J."/>
            <person name="Ruckert C."/>
        </authorList>
    </citation>
    <scope>NUCLEOTIDE SEQUENCE</scope>
    <source>
        <strain evidence="1">CGMCC 1.16067</strain>
    </source>
</reference>